<reference evidence="1" key="1">
    <citation type="submission" date="2020-07" db="EMBL/GenBank/DDBJ databases">
        <title>Huge and variable diversity of episymbiotic CPR bacteria and DPANN archaea in groundwater ecosystems.</title>
        <authorList>
            <person name="He C.Y."/>
            <person name="Keren R."/>
            <person name="Whittaker M."/>
            <person name="Farag I.F."/>
            <person name="Doudna J."/>
            <person name="Cate J.H.D."/>
            <person name="Banfield J.F."/>
        </authorList>
    </citation>
    <scope>NUCLEOTIDE SEQUENCE</scope>
    <source>
        <strain evidence="1">NC_groundwater_717_Ag_S-0.2um_59_8</strain>
    </source>
</reference>
<feature type="non-terminal residue" evidence="1">
    <location>
        <position position="1"/>
    </location>
</feature>
<gene>
    <name evidence="1" type="ORF">HYY65_12950</name>
</gene>
<dbReference type="Gene3D" id="3.40.50.970">
    <property type="match status" value="1"/>
</dbReference>
<evidence type="ECO:0000313" key="2">
    <source>
        <dbReference type="Proteomes" id="UP000741360"/>
    </source>
</evidence>
<comment type="caution">
    <text evidence="1">The sequence shown here is derived from an EMBL/GenBank/DDBJ whole genome shotgun (WGS) entry which is preliminary data.</text>
</comment>
<evidence type="ECO:0000313" key="1">
    <source>
        <dbReference type="EMBL" id="MBI3015933.1"/>
    </source>
</evidence>
<sequence>ESMEVEIRGSIDKELDDAVEFARRSPLPAPEEALEHVFASPVKYL</sequence>
<dbReference type="EMBL" id="JACPSX010000247">
    <property type="protein sequence ID" value="MBI3015933.1"/>
    <property type="molecule type" value="Genomic_DNA"/>
</dbReference>
<dbReference type="AlphaFoldDB" id="A0A932GRW0"/>
<dbReference type="Proteomes" id="UP000741360">
    <property type="component" value="Unassembled WGS sequence"/>
</dbReference>
<evidence type="ECO:0008006" key="3">
    <source>
        <dbReference type="Google" id="ProtNLM"/>
    </source>
</evidence>
<name>A0A932GRW0_UNCTE</name>
<protein>
    <recommendedName>
        <fullName evidence="3">Pyruvate dehydrogenase (Acetyl-transferring) E1 component subunit alpha</fullName>
    </recommendedName>
</protein>
<proteinExistence type="predicted"/>
<accession>A0A932GRW0</accession>
<organism evidence="1 2">
    <name type="scientific">Tectimicrobiota bacterium</name>
    <dbReference type="NCBI Taxonomy" id="2528274"/>
    <lineage>
        <taxon>Bacteria</taxon>
        <taxon>Pseudomonadati</taxon>
        <taxon>Nitrospinota/Tectimicrobiota group</taxon>
        <taxon>Candidatus Tectimicrobiota</taxon>
    </lineage>
</organism>